<evidence type="ECO:0000313" key="3">
    <source>
        <dbReference type="EMBL" id="CAK7330429.1"/>
    </source>
</evidence>
<evidence type="ECO:0000256" key="1">
    <source>
        <dbReference type="ARBA" id="ARBA00009995"/>
    </source>
</evidence>
<dbReference type="PANTHER" id="PTHR48047:SF95">
    <property type="entry name" value="CYANOHYDRIN BETA-GLUCOSYLTRANSFERASE-RELATED"/>
    <property type="match status" value="1"/>
</dbReference>
<evidence type="ECO:0000313" key="4">
    <source>
        <dbReference type="Proteomes" id="UP001314170"/>
    </source>
</evidence>
<dbReference type="PANTHER" id="PTHR48047">
    <property type="entry name" value="GLYCOSYLTRANSFERASE"/>
    <property type="match status" value="1"/>
</dbReference>
<dbReference type="Proteomes" id="UP001314170">
    <property type="component" value="Unassembled WGS sequence"/>
</dbReference>
<keyword evidence="2" id="KW-0328">Glycosyltransferase</keyword>
<dbReference type="AlphaFoldDB" id="A0AAV1RB81"/>
<proteinExistence type="inferred from homology"/>
<reference evidence="3 4" key="1">
    <citation type="submission" date="2024-01" db="EMBL/GenBank/DDBJ databases">
        <authorList>
            <person name="Waweru B."/>
        </authorList>
    </citation>
    <scope>NUCLEOTIDE SEQUENCE [LARGE SCALE GENOMIC DNA]</scope>
</reference>
<keyword evidence="4" id="KW-1185">Reference proteome</keyword>
<accession>A0AAV1RB81</accession>
<gene>
    <name evidence="3" type="ORF">DCAF_LOCUS7953</name>
</gene>
<organism evidence="3 4">
    <name type="scientific">Dovyalis caffra</name>
    <dbReference type="NCBI Taxonomy" id="77055"/>
    <lineage>
        <taxon>Eukaryota</taxon>
        <taxon>Viridiplantae</taxon>
        <taxon>Streptophyta</taxon>
        <taxon>Embryophyta</taxon>
        <taxon>Tracheophyta</taxon>
        <taxon>Spermatophyta</taxon>
        <taxon>Magnoliopsida</taxon>
        <taxon>eudicotyledons</taxon>
        <taxon>Gunneridae</taxon>
        <taxon>Pentapetalae</taxon>
        <taxon>rosids</taxon>
        <taxon>fabids</taxon>
        <taxon>Malpighiales</taxon>
        <taxon>Salicaceae</taxon>
        <taxon>Flacourtieae</taxon>
        <taxon>Dovyalis</taxon>
    </lineage>
</organism>
<evidence type="ECO:0000256" key="2">
    <source>
        <dbReference type="ARBA" id="ARBA00022676"/>
    </source>
</evidence>
<dbReference type="SUPFAM" id="SSF53756">
    <property type="entry name" value="UDP-Glycosyltransferase/glycogen phosphorylase"/>
    <property type="match status" value="1"/>
</dbReference>
<dbReference type="Gene3D" id="3.40.50.2000">
    <property type="entry name" value="Glycogen Phosphorylase B"/>
    <property type="match status" value="3"/>
</dbReference>
<sequence>MTFLLPLLSNEEWLSFISSGSKPDKICFSTIPNVIPPELRRATIMYEFLEILMTKMEAPFEQLLNQLGQPLTLIMAYTFLPWPVRVGNRKNISVASFWPMSAATVGPAILFSKFEDSSYTRITHGGIDYLRCVDDQTSKSVLYISMGSFLSFFSAQKDEIAGGLHDSAVRCWVACGETSRLKEVCRDKGLVVPWCDQLRVFPFLTHPISADQRPTNKLIVEDWKVSWTLEKEYRVENLVRREEIGGLLQNFMDLESNEGREKRKRVKQFQEICQTSNLQRWII</sequence>
<dbReference type="GO" id="GO:0035251">
    <property type="term" value="F:UDP-glucosyltransferase activity"/>
    <property type="evidence" value="ECO:0007669"/>
    <property type="project" value="TreeGrafter"/>
</dbReference>
<name>A0AAV1RB81_9ROSI</name>
<comment type="caution">
    <text evidence="3">The sequence shown here is derived from an EMBL/GenBank/DDBJ whole genome shotgun (WGS) entry which is preliminary data.</text>
</comment>
<protein>
    <submittedName>
        <fullName evidence="3">Uncharacterized protein</fullName>
    </submittedName>
</protein>
<comment type="similarity">
    <text evidence="1">Belongs to the UDP-glycosyltransferase family.</text>
</comment>
<keyword evidence="2" id="KW-0808">Transferase</keyword>
<dbReference type="EMBL" id="CAWUPB010000913">
    <property type="protein sequence ID" value="CAK7330429.1"/>
    <property type="molecule type" value="Genomic_DNA"/>
</dbReference>